<dbReference type="STRING" id="1618659.UV11_C0030G0011"/>
<organism evidence="1 2">
    <name type="scientific">Candidatus Giovannonibacteria bacterium GW2011_GWF2_42_19</name>
    <dbReference type="NCBI Taxonomy" id="1618659"/>
    <lineage>
        <taxon>Bacteria</taxon>
        <taxon>Candidatus Giovannoniibacteriota</taxon>
    </lineage>
</organism>
<sequence length="115" mass="13095">MAIEIVKENINQEHLNELAKEQFGDMVKAVIDIEQGIMAIGGELHADEEIELVEKCGSKREFTWGINLYPGKSGAYFIEFDSMINLKPQFGNRSRSVENEEIQNKIREVVGRLIL</sequence>
<accession>A0A0G1C9L6</accession>
<gene>
    <name evidence="1" type="ORF">UV11_C0030G0011</name>
</gene>
<name>A0A0G1C9L6_9BACT</name>
<proteinExistence type="predicted"/>
<evidence type="ECO:0000313" key="1">
    <source>
        <dbReference type="EMBL" id="KKS46323.1"/>
    </source>
</evidence>
<dbReference type="Pfam" id="PF18924">
    <property type="entry name" value="DUF5674"/>
    <property type="match status" value="1"/>
</dbReference>
<dbReference type="AlphaFoldDB" id="A0A0G1C9L6"/>
<dbReference type="InterPro" id="IPR043731">
    <property type="entry name" value="DUF5674"/>
</dbReference>
<evidence type="ECO:0000313" key="2">
    <source>
        <dbReference type="Proteomes" id="UP000034036"/>
    </source>
</evidence>
<reference evidence="1 2" key="1">
    <citation type="journal article" date="2015" name="Nature">
        <title>rRNA introns, odd ribosomes, and small enigmatic genomes across a large radiation of phyla.</title>
        <authorList>
            <person name="Brown C.T."/>
            <person name="Hug L.A."/>
            <person name="Thomas B.C."/>
            <person name="Sharon I."/>
            <person name="Castelle C.J."/>
            <person name="Singh A."/>
            <person name="Wilkins M.J."/>
            <person name="Williams K.H."/>
            <person name="Banfield J.F."/>
        </authorList>
    </citation>
    <scope>NUCLEOTIDE SEQUENCE [LARGE SCALE GENOMIC DNA]</scope>
</reference>
<dbReference type="EMBL" id="LCDF01000030">
    <property type="protein sequence ID" value="KKS46323.1"/>
    <property type="molecule type" value="Genomic_DNA"/>
</dbReference>
<dbReference type="Proteomes" id="UP000034036">
    <property type="component" value="Unassembled WGS sequence"/>
</dbReference>
<protein>
    <submittedName>
        <fullName evidence="1">Uncharacterized protein</fullName>
    </submittedName>
</protein>
<comment type="caution">
    <text evidence="1">The sequence shown here is derived from an EMBL/GenBank/DDBJ whole genome shotgun (WGS) entry which is preliminary data.</text>
</comment>